<evidence type="ECO:0000256" key="5">
    <source>
        <dbReference type="ARBA" id="ARBA00022729"/>
    </source>
</evidence>
<reference evidence="12" key="1">
    <citation type="journal article" date="2020" name="Plant J.">
        <title>Transposons played a major role in the diversification between the closely related almond and peach genomes: results from the almond genome sequence.</title>
        <authorList>
            <person name="Alioto T."/>
            <person name="Alexiou K.G."/>
            <person name="Bardil A."/>
            <person name="Barteri F."/>
            <person name="Castanera R."/>
            <person name="Cruz F."/>
            <person name="Dhingra A."/>
            <person name="Duval H."/>
            <person name="Fernandez I Marti A."/>
            <person name="Frias L."/>
            <person name="Galan B."/>
            <person name="Garcia J.L."/>
            <person name="Howad W."/>
            <person name="Gomez-Garrido J."/>
            <person name="Gut M."/>
            <person name="Julca I."/>
            <person name="Morata J."/>
            <person name="Puigdomenech P."/>
            <person name="Ribeca P."/>
            <person name="Rubio Cabetas M.J."/>
            <person name="Vlasova A."/>
            <person name="Wirthensohn M."/>
            <person name="Garcia-Mas J."/>
            <person name="Gabaldon T."/>
            <person name="Casacuberta J.M."/>
            <person name="Arus P."/>
        </authorList>
    </citation>
    <scope>NUCLEOTIDE SEQUENCE [LARGE SCALE GENOMIC DNA]</scope>
    <source>
        <strain evidence="12">cv. Texas</strain>
    </source>
</reference>
<evidence type="ECO:0000256" key="7">
    <source>
        <dbReference type="ARBA" id="ARBA00023136"/>
    </source>
</evidence>
<dbReference type="InParanoid" id="A0A5E4EA58"/>
<evidence type="ECO:0000256" key="3">
    <source>
        <dbReference type="ARBA" id="ARBA00022512"/>
    </source>
</evidence>
<keyword evidence="6" id="KW-0677">Repeat</keyword>
<evidence type="ECO:0000256" key="1">
    <source>
        <dbReference type="ARBA" id="ARBA00004191"/>
    </source>
</evidence>
<feature type="chain" id="PRO_5022887377" evidence="9">
    <location>
        <begin position="24"/>
        <end position="190"/>
    </location>
</feature>
<dbReference type="Pfam" id="PF00560">
    <property type="entry name" value="LRR_1"/>
    <property type="match status" value="2"/>
</dbReference>
<protein>
    <submittedName>
        <fullName evidence="11">PREDICTED: probable LRR receptor</fullName>
    </submittedName>
</protein>
<keyword evidence="7" id="KW-0472">Membrane</keyword>
<dbReference type="SUPFAM" id="SSF52058">
    <property type="entry name" value="L domain-like"/>
    <property type="match status" value="1"/>
</dbReference>
<name>A0A5E4EA58_PRUDU</name>
<organism evidence="11 12">
    <name type="scientific">Prunus dulcis</name>
    <name type="common">Almond</name>
    <name type="synonym">Amygdalus dulcis</name>
    <dbReference type="NCBI Taxonomy" id="3755"/>
    <lineage>
        <taxon>Eukaryota</taxon>
        <taxon>Viridiplantae</taxon>
        <taxon>Streptophyta</taxon>
        <taxon>Embryophyta</taxon>
        <taxon>Tracheophyta</taxon>
        <taxon>Spermatophyta</taxon>
        <taxon>Magnoliopsida</taxon>
        <taxon>eudicotyledons</taxon>
        <taxon>Gunneridae</taxon>
        <taxon>Pentapetalae</taxon>
        <taxon>rosids</taxon>
        <taxon>fabids</taxon>
        <taxon>Rosales</taxon>
        <taxon>Rosaceae</taxon>
        <taxon>Amygdaloideae</taxon>
        <taxon>Amygdaleae</taxon>
        <taxon>Prunus</taxon>
    </lineage>
</organism>
<evidence type="ECO:0000313" key="12">
    <source>
        <dbReference type="Proteomes" id="UP000327085"/>
    </source>
</evidence>
<dbReference type="FunFam" id="3.80.10.10:FF:000400">
    <property type="entry name" value="Nuclear pore complex protein NUP107"/>
    <property type="match status" value="1"/>
</dbReference>
<dbReference type="AlphaFoldDB" id="A0A5E4EA58"/>
<accession>A0A5E4EA58</accession>
<evidence type="ECO:0000256" key="2">
    <source>
        <dbReference type="ARBA" id="ARBA00004370"/>
    </source>
</evidence>
<comment type="similarity">
    <text evidence="8">Belongs to the polygalacturonase-inhibiting protein family.</text>
</comment>
<feature type="signal peptide" evidence="9">
    <location>
        <begin position="1"/>
        <end position="23"/>
    </location>
</feature>
<dbReference type="InterPro" id="IPR013210">
    <property type="entry name" value="LRR_N_plant-typ"/>
</dbReference>
<sequence length="190" mass="21021">MEFLGSLISIWSIFMQLFLLSSASTSPRGNEVDRISLLAFKAEMNDSLGILSSWNELVPTLLSVIGHQHKRVTVLDLQSRQLKGHLSPHIGNLSFLRTLNLQNNSFSSNIPQEIGHLFRLRKLDLGNSFFSGDIPVNISLFSSLQYLGLVLNLRKNNLVGEIPPSVGNPSSILRLSLDQNNLHGGGYLSK</sequence>
<comment type="subcellular location">
    <subcellularLocation>
        <location evidence="2">Membrane</location>
    </subcellularLocation>
    <subcellularLocation>
        <location evidence="1">Secreted</location>
        <location evidence="1">Cell wall</location>
    </subcellularLocation>
</comment>
<dbReference type="Pfam" id="PF08263">
    <property type="entry name" value="LRRNT_2"/>
    <property type="match status" value="1"/>
</dbReference>
<feature type="domain" description="Leucine-rich repeat-containing N-terminal plant-type" evidence="10">
    <location>
        <begin position="33"/>
        <end position="55"/>
    </location>
</feature>
<evidence type="ECO:0000313" key="11">
    <source>
        <dbReference type="EMBL" id="VVA12615.1"/>
    </source>
</evidence>
<dbReference type="Gene3D" id="3.80.10.10">
    <property type="entry name" value="Ribonuclease Inhibitor"/>
    <property type="match status" value="1"/>
</dbReference>
<dbReference type="PANTHER" id="PTHR48060">
    <property type="entry name" value="DNA DAMAGE-REPAIR/TOLERATION PROTEIN DRT100"/>
    <property type="match status" value="1"/>
</dbReference>
<evidence type="ECO:0000259" key="10">
    <source>
        <dbReference type="Pfam" id="PF08263"/>
    </source>
</evidence>
<keyword evidence="4" id="KW-0433">Leucine-rich repeat</keyword>
<gene>
    <name evidence="11" type="ORF">ALMOND_2B014340</name>
</gene>
<evidence type="ECO:0000256" key="9">
    <source>
        <dbReference type="SAM" id="SignalP"/>
    </source>
</evidence>
<evidence type="ECO:0000256" key="8">
    <source>
        <dbReference type="ARBA" id="ARBA00038043"/>
    </source>
</evidence>
<evidence type="ECO:0000256" key="6">
    <source>
        <dbReference type="ARBA" id="ARBA00022737"/>
    </source>
</evidence>
<dbReference type="InterPro" id="IPR053211">
    <property type="entry name" value="DNA_repair-toleration"/>
</dbReference>
<dbReference type="EMBL" id="CABIKO010000005">
    <property type="protein sequence ID" value="VVA12615.1"/>
    <property type="molecule type" value="Genomic_DNA"/>
</dbReference>
<keyword evidence="3" id="KW-0964">Secreted</keyword>
<dbReference type="PANTHER" id="PTHR48060:SF21">
    <property type="entry name" value="L DOMAIN-LIKE PROTEIN"/>
    <property type="match status" value="1"/>
</dbReference>
<dbReference type="Gramene" id="VVA12615">
    <property type="protein sequence ID" value="VVA12615"/>
    <property type="gene ID" value="Prudul26B014340"/>
</dbReference>
<dbReference type="GO" id="GO:0016020">
    <property type="term" value="C:membrane"/>
    <property type="evidence" value="ECO:0007669"/>
    <property type="project" value="UniProtKB-SubCell"/>
</dbReference>
<evidence type="ECO:0000256" key="4">
    <source>
        <dbReference type="ARBA" id="ARBA00022614"/>
    </source>
</evidence>
<dbReference type="Proteomes" id="UP000327085">
    <property type="component" value="Chromosome 2"/>
</dbReference>
<dbReference type="InterPro" id="IPR032675">
    <property type="entry name" value="LRR_dom_sf"/>
</dbReference>
<keyword evidence="3" id="KW-0134">Cell wall</keyword>
<keyword evidence="11" id="KW-0675">Receptor</keyword>
<dbReference type="InterPro" id="IPR001611">
    <property type="entry name" value="Leu-rich_rpt"/>
</dbReference>
<proteinExistence type="inferred from homology"/>
<keyword evidence="5 9" id="KW-0732">Signal</keyword>